<dbReference type="Proteomes" id="UP001156836">
    <property type="component" value="Unassembled WGS sequence"/>
</dbReference>
<protein>
    <submittedName>
        <fullName evidence="1">Uncharacterized protein</fullName>
    </submittedName>
</protein>
<comment type="caution">
    <text evidence="1">The sequence shown here is derived from an EMBL/GenBank/DDBJ whole genome shotgun (WGS) entry which is preliminary data.</text>
</comment>
<evidence type="ECO:0000313" key="2">
    <source>
        <dbReference type="Proteomes" id="UP001156836"/>
    </source>
</evidence>
<accession>A0ABQ6BPX9</accession>
<proteinExistence type="predicted"/>
<keyword evidence="2" id="KW-1185">Reference proteome</keyword>
<gene>
    <name evidence="1" type="ORF">GCM10007860_06280</name>
</gene>
<organism evidence="1 2">
    <name type="scientific">Chitiniphilus shinanonensis</name>
    <dbReference type="NCBI Taxonomy" id="553088"/>
    <lineage>
        <taxon>Bacteria</taxon>
        <taxon>Pseudomonadati</taxon>
        <taxon>Pseudomonadota</taxon>
        <taxon>Betaproteobacteria</taxon>
        <taxon>Neisseriales</taxon>
        <taxon>Chitinibacteraceae</taxon>
        <taxon>Chitiniphilus</taxon>
    </lineage>
</organism>
<sequence>MTALRQPRRRAPKGVVTGKPIWTRLLPNERACFDALNAQEGYSDSELGRRLMLPGLCEAAALAGLAHLLEVQHES</sequence>
<dbReference type="EMBL" id="BSOZ01000005">
    <property type="protein sequence ID" value="GLS03484.1"/>
    <property type="molecule type" value="Genomic_DNA"/>
</dbReference>
<evidence type="ECO:0000313" key="1">
    <source>
        <dbReference type="EMBL" id="GLS03484.1"/>
    </source>
</evidence>
<reference evidence="2" key="1">
    <citation type="journal article" date="2019" name="Int. J. Syst. Evol. Microbiol.">
        <title>The Global Catalogue of Microorganisms (GCM) 10K type strain sequencing project: providing services to taxonomists for standard genome sequencing and annotation.</title>
        <authorList>
            <consortium name="The Broad Institute Genomics Platform"/>
            <consortium name="The Broad Institute Genome Sequencing Center for Infectious Disease"/>
            <person name="Wu L."/>
            <person name="Ma J."/>
        </authorList>
    </citation>
    <scope>NUCLEOTIDE SEQUENCE [LARGE SCALE GENOMIC DNA]</scope>
    <source>
        <strain evidence="2">NBRC 104970</strain>
    </source>
</reference>
<name>A0ABQ6BPX9_9NEIS</name>